<organism evidence="1 2">
    <name type="scientific">Flavobacterium rivuli WB 3.3-2 = DSM 21788</name>
    <dbReference type="NCBI Taxonomy" id="1121895"/>
    <lineage>
        <taxon>Bacteria</taxon>
        <taxon>Pseudomonadati</taxon>
        <taxon>Bacteroidota</taxon>
        <taxon>Flavobacteriia</taxon>
        <taxon>Flavobacteriales</taxon>
        <taxon>Flavobacteriaceae</taxon>
        <taxon>Flavobacterium</taxon>
    </lineage>
</organism>
<proteinExistence type="predicted"/>
<gene>
    <name evidence="1" type="ORF">Q765_04820</name>
</gene>
<name>A0A0A2M6B0_9FLAO</name>
<dbReference type="EMBL" id="JRLX01000003">
    <property type="protein sequence ID" value="KGO87814.1"/>
    <property type="molecule type" value="Genomic_DNA"/>
</dbReference>
<sequence length="151" mass="16778">MAQTGFKTEGNNIIWQGVFSTENANILAVLDRDPNLKISNFMDSMYKGQADDVQNTCNGGTGIMKNKIKFDFVILQDPAGYVVKVRNLRIIEKFGPMQAKTIAKRCEKYFMDNGQLNTQPNAAENMACMDSFFSNLFGIQPAVSNTSITSN</sequence>
<keyword evidence="2" id="KW-1185">Reference proteome</keyword>
<accession>A0A0A2M6B0</accession>
<reference evidence="1 2" key="1">
    <citation type="submission" date="2013-09" db="EMBL/GenBank/DDBJ databases">
        <authorList>
            <person name="Zeng Z."/>
            <person name="Chen C."/>
        </authorList>
    </citation>
    <scope>NUCLEOTIDE SEQUENCE [LARGE SCALE GENOMIC DNA]</scope>
    <source>
        <strain evidence="1 2">WB 3.3-2</strain>
    </source>
</reference>
<dbReference type="Proteomes" id="UP000030152">
    <property type="component" value="Unassembled WGS sequence"/>
</dbReference>
<comment type="caution">
    <text evidence="1">The sequence shown here is derived from an EMBL/GenBank/DDBJ whole genome shotgun (WGS) entry which is preliminary data.</text>
</comment>
<dbReference type="AlphaFoldDB" id="A0A0A2M6B0"/>
<protein>
    <submittedName>
        <fullName evidence="1">Uncharacterized protein</fullName>
    </submittedName>
</protein>
<evidence type="ECO:0000313" key="2">
    <source>
        <dbReference type="Proteomes" id="UP000030152"/>
    </source>
</evidence>
<evidence type="ECO:0000313" key="1">
    <source>
        <dbReference type="EMBL" id="KGO87814.1"/>
    </source>
</evidence>
<dbReference type="eggNOG" id="ENOG502ZYID">
    <property type="taxonomic scope" value="Bacteria"/>
</dbReference>